<keyword evidence="3" id="KW-1185">Reference proteome</keyword>
<dbReference type="AlphaFoldDB" id="A0A8E2DEE1"/>
<dbReference type="Proteomes" id="UP000250043">
    <property type="component" value="Unassembled WGS sequence"/>
</dbReference>
<dbReference type="OrthoDB" id="192887at2759"/>
<name>A0A8E2DEE1_9APHY</name>
<sequence>MVGPKIEFYRGSVFEDEELAKILPFLALPDGAHLTTEDYSYFHLVPTSPIRARCSVYHATDRLAHRTC</sequence>
<dbReference type="InterPro" id="IPR018307">
    <property type="entry name" value="ABL9/DENND6_dom"/>
</dbReference>
<dbReference type="EMBL" id="KV722804">
    <property type="protein sequence ID" value="OCH83816.1"/>
    <property type="molecule type" value="Genomic_DNA"/>
</dbReference>
<organism evidence="2 3">
    <name type="scientific">Obba rivulosa</name>
    <dbReference type="NCBI Taxonomy" id="1052685"/>
    <lineage>
        <taxon>Eukaryota</taxon>
        <taxon>Fungi</taxon>
        <taxon>Dikarya</taxon>
        <taxon>Basidiomycota</taxon>
        <taxon>Agaricomycotina</taxon>
        <taxon>Agaricomycetes</taxon>
        <taxon>Polyporales</taxon>
        <taxon>Gelatoporiaceae</taxon>
        <taxon>Obba</taxon>
    </lineage>
</organism>
<feature type="domain" description="AVL9/DENND6" evidence="1">
    <location>
        <begin position="2"/>
        <end position="48"/>
    </location>
</feature>
<evidence type="ECO:0000259" key="1">
    <source>
        <dbReference type="Pfam" id="PF09794"/>
    </source>
</evidence>
<accession>A0A8E2DEE1</accession>
<evidence type="ECO:0000313" key="3">
    <source>
        <dbReference type="Proteomes" id="UP000250043"/>
    </source>
</evidence>
<evidence type="ECO:0000313" key="2">
    <source>
        <dbReference type="EMBL" id="OCH83816.1"/>
    </source>
</evidence>
<protein>
    <recommendedName>
        <fullName evidence="1">AVL9/DENND6 domain-containing protein</fullName>
    </recommendedName>
</protein>
<dbReference type="Pfam" id="PF09794">
    <property type="entry name" value="Avl9"/>
    <property type="match status" value="1"/>
</dbReference>
<gene>
    <name evidence="2" type="ORF">OBBRIDRAFT_799597</name>
</gene>
<proteinExistence type="predicted"/>
<reference evidence="2 3" key="1">
    <citation type="submission" date="2016-07" db="EMBL/GenBank/DDBJ databases">
        <title>Draft genome of the white-rot fungus Obba rivulosa 3A-2.</title>
        <authorList>
            <consortium name="DOE Joint Genome Institute"/>
            <person name="Miettinen O."/>
            <person name="Riley R."/>
            <person name="Acob R."/>
            <person name="Barry K."/>
            <person name="Cullen D."/>
            <person name="De Vries R."/>
            <person name="Hainaut M."/>
            <person name="Hatakka A."/>
            <person name="Henrissat B."/>
            <person name="Hilden K."/>
            <person name="Kuo R."/>
            <person name="Labutti K."/>
            <person name="Lipzen A."/>
            <person name="Makela M.R."/>
            <person name="Sandor L."/>
            <person name="Spatafora J.W."/>
            <person name="Grigoriev I.V."/>
            <person name="Hibbett D.S."/>
        </authorList>
    </citation>
    <scope>NUCLEOTIDE SEQUENCE [LARGE SCALE GENOMIC DNA]</scope>
    <source>
        <strain evidence="2 3">3A-2</strain>
    </source>
</reference>